<keyword evidence="1" id="KW-0496">Mitochondrion</keyword>
<organism evidence="1">
    <name type="scientific">Pseudourostyla cristata</name>
    <dbReference type="NCBI Taxonomy" id="293816"/>
    <lineage>
        <taxon>Eukaryota</taxon>
        <taxon>Sar</taxon>
        <taxon>Alveolata</taxon>
        <taxon>Ciliophora</taxon>
        <taxon>Intramacronucleata</taxon>
        <taxon>Spirotrichea</taxon>
        <taxon>Stichotrichia</taxon>
        <taxon>Urostylida</taxon>
        <taxon>Pseudourostylidae</taxon>
        <taxon>Pseudourostyla</taxon>
    </lineage>
</organism>
<reference evidence="1" key="1">
    <citation type="journal article" date="2019" name="Mitochondrial DNA Part B Resour">
        <title>The mitochondrial genome of the ciliate Pseudourostyla cristata (Ciliophora, Urostylida).</title>
        <authorList>
            <person name="Park K.-M."/>
            <person name="Min G.-S."/>
            <person name="Kim S."/>
        </authorList>
    </citation>
    <scope>NUCLEOTIDE SEQUENCE</scope>
</reference>
<name>A0A4P9JLM4_9SPIT</name>
<gene>
    <name evidence="1" type="primary">rps10</name>
</gene>
<geneLocation type="mitochondrion" evidence="1"/>
<dbReference type="AlphaFoldDB" id="A0A4P9JLM4"/>
<accession>A0A4P9JLM4</accession>
<protein>
    <submittedName>
        <fullName evidence="1">Ribosomal protein S10</fullName>
    </submittedName>
</protein>
<dbReference type="GO" id="GO:0005840">
    <property type="term" value="C:ribosome"/>
    <property type="evidence" value="ECO:0007669"/>
    <property type="project" value="UniProtKB-KW"/>
</dbReference>
<dbReference type="EMBL" id="MH888186">
    <property type="protein sequence ID" value="QCU82610.1"/>
    <property type="molecule type" value="Genomic_DNA"/>
</dbReference>
<keyword evidence="1" id="KW-0687">Ribonucleoprotein</keyword>
<evidence type="ECO:0000313" key="1">
    <source>
        <dbReference type="EMBL" id="QCU82610.1"/>
    </source>
</evidence>
<proteinExistence type="predicted"/>
<keyword evidence="1" id="KW-0689">Ribosomal protein</keyword>
<sequence length="170" mass="20810">MHKLHLLKFFNNKIQNDKIRLTFVFFSYINPYITKNLKLLLNTNSITSKKLQVKQSYLLLTWFYYLSTNKNLHKNITFFILPKKQKFFTLTKAPMAHKNWSKEQYKFKYFLFKISYGIYFNRVCFNNLNFFLLLILTNKYSFETFETNLFFLKNYTILINVKNKKFFALN</sequence>